<dbReference type="EMBL" id="JBBPBN010000013">
    <property type="protein sequence ID" value="KAK9026083.1"/>
    <property type="molecule type" value="Genomic_DNA"/>
</dbReference>
<keyword evidence="2" id="KW-1185">Reference proteome</keyword>
<evidence type="ECO:0000313" key="1">
    <source>
        <dbReference type="EMBL" id="KAK9026083.1"/>
    </source>
</evidence>
<dbReference type="Proteomes" id="UP001396334">
    <property type="component" value="Unassembled WGS sequence"/>
</dbReference>
<sequence length="113" mass="12866">MEYLNLYQSLALRRRLAFPHPFVQIPFPASSLLVKSQFLAFTFYFHKTTETVLFINIVYFDPSAKFPASKRRRSFRAGSACEATESQESCDCLSIDLQSRASVGSRLPVLTFS</sequence>
<accession>A0ABR2SLH8</accession>
<proteinExistence type="predicted"/>
<protein>
    <submittedName>
        <fullName evidence="1">Uncharacterized protein</fullName>
    </submittedName>
</protein>
<reference evidence="1 2" key="1">
    <citation type="journal article" date="2024" name="G3 (Bethesda)">
        <title>Genome assembly of Hibiscus sabdariffa L. provides insights into metabolisms of medicinal natural products.</title>
        <authorList>
            <person name="Kim T."/>
        </authorList>
    </citation>
    <scope>NUCLEOTIDE SEQUENCE [LARGE SCALE GENOMIC DNA]</scope>
    <source>
        <strain evidence="1">TK-2024</strain>
        <tissue evidence="1">Old leaves</tissue>
    </source>
</reference>
<gene>
    <name evidence="1" type="ORF">V6N11_038931</name>
</gene>
<evidence type="ECO:0000313" key="2">
    <source>
        <dbReference type="Proteomes" id="UP001396334"/>
    </source>
</evidence>
<comment type="caution">
    <text evidence="1">The sequence shown here is derived from an EMBL/GenBank/DDBJ whole genome shotgun (WGS) entry which is preliminary data.</text>
</comment>
<organism evidence="1 2">
    <name type="scientific">Hibiscus sabdariffa</name>
    <name type="common">roselle</name>
    <dbReference type="NCBI Taxonomy" id="183260"/>
    <lineage>
        <taxon>Eukaryota</taxon>
        <taxon>Viridiplantae</taxon>
        <taxon>Streptophyta</taxon>
        <taxon>Embryophyta</taxon>
        <taxon>Tracheophyta</taxon>
        <taxon>Spermatophyta</taxon>
        <taxon>Magnoliopsida</taxon>
        <taxon>eudicotyledons</taxon>
        <taxon>Gunneridae</taxon>
        <taxon>Pentapetalae</taxon>
        <taxon>rosids</taxon>
        <taxon>malvids</taxon>
        <taxon>Malvales</taxon>
        <taxon>Malvaceae</taxon>
        <taxon>Malvoideae</taxon>
        <taxon>Hibiscus</taxon>
    </lineage>
</organism>
<name>A0ABR2SLH8_9ROSI</name>